<dbReference type="SUPFAM" id="SSF55486">
    <property type="entry name" value="Metalloproteases ('zincins'), catalytic domain"/>
    <property type="match status" value="1"/>
</dbReference>
<protein>
    <submittedName>
        <fullName evidence="3">Uncharacterized protein</fullName>
    </submittedName>
</protein>
<keyword evidence="2" id="KW-0472">Membrane</keyword>
<feature type="compositionally biased region" description="Low complexity" evidence="1">
    <location>
        <begin position="126"/>
        <end position="145"/>
    </location>
</feature>
<evidence type="ECO:0000313" key="4">
    <source>
        <dbReference type="Proteomes" id="UP000266841"/>
    </source>
</evidence>
<evidence type="ECO:0000313" key="3">
    <source>
        <dbReference type="EMBL" id="EJK75092.1"/>
    </source>
</evidence>
<keyword evidence="2" id="KW-1133">Transmembrane helix</keyword>
<keyword evidence="2" id="KW-0812">Transmembrane</keyword>
<dbReference type="EMBL" id="AGNL01003136">
    <property type="protein sequence ID" value="EJK75092.1"/>
    <property type="molecule type" value="Genomic_DNA"/>
</dbReference>
<dbReference type="OrthoDB" id="40254at2759"/>
<feature type="compositionally biased region" description="Basic and acidic residues" evidence="1">
    <location>
        <begin position="71"/>
        <end position="84"/>
    </location>
</feature>
<gene>
    <name evidence="3" type="ORF">THAOC_03199</name>
</gene>
<name>K0TPY2_THAOC</name>
<evidence type="ECO:0000256" key="2">
    <source>
        <dbReference type="SAM" id="Phobius"/>
    </source>
</evidence>
<dbReference type="OMA" id="CMDYTER"/>
<feature type="compositionally biased region" description="Low complexity" evidence="1">
    <location>
        <begin position="90"/>
        <end position="99"/>
    </location>
</feature>
<dbReference type="AlphaFoldDB" id="K0TPY2"/>
<accession>K0TPY2</accession>
<dbReference type="eggNOG" id="ENOG502SNJG">
    <property type="taxonomic scope" value="Eukaryota"/>
</dbReference>
<feature type="region of interest" description="Disordered" evidence="1">
    <location>
        <begin position="37"/>
        <end position="164"/>
    </location>
</feature>
<dbReference type="Proteomes" id="UP000266841">
    <property type="component" value="Unassembled WGS sequence"/>
</dbReference>
<reference evidence="3 4" key="1">
    <citation type="journal article" date="2012" name="Genome Biol.">
        <title>Genome and low-iron response of an oceanic diatom adapted to chronic iron limitation.</title>
        <authorList>
            <person name="Lommer M."/>
            <person name="Specht M."/>
            <person name="Roy A.S."/>
            <person name="Kraemer L."/>
            <person name="Andreson R."/>
            <person name="Gutowska M.A."/>
            <person name="Wolf J."/>
            <person name="Bergner S.V."/>
            <person name="Schilhabel M.B."/>
            <person name="Klostermeier U.C."/>
            <person name="Beiko R.G."/>
            <person name="Rosenstiel P."/>
            <person name="Hippler M."/>
            <person name="Laroche J."/>
        </authorList>
    </citation>
    <scope>NUCLEOTIDE SEQUENCE [LARGE SCALE GENOMIC DNA]</scope>
    <source>
        <strain evidence="3 4">CCMP1005</strain>
    </source>
</reference>
<comment type="caution">
    <text evidence="3">The sequence shown here is derived from an EMBL/GenBank/DDBJ whole genome shotgun (WGS) entry which is preliminary data.</text>
</comment>
<feature type="region of interest" description="Disordered" evidence="1">
    <location>
        <begin position="186"/>
        <end position="229"/>
    </location>
</feature>
<feature type="transmembrane region" description="Helical" evidence="2">
    <location>
        <begin position="238"/>
        <end position="260"/>
    </location>
</feature>
<keyword evidence="4" id="KW-1185">Reference proteome</keyword>
<proteinExistence type="predicted"/>
<sequence length="554" mass="62175">MVKLYARDNVDGDEEMARRLQEQFQDEVVNYASAQPRSEIEAVLTPSTTTRETSHLALEGAPLARPSRQSARSEGHVTPAEKKLNIGRATPDTETSTPSPERHGGSDPHSWINDLRVSEERRSRRSTTPRSSPRGSPRGSPRSSPKNSISVPQAIGTYVDTEEDETLARRLDQELRDAELASRLEREERTKLNRQASAAFAVDSTPARTVRSRDSFADSPSPRRARRDARPTTLRGKFLYYGLRVTSGVLVLGVTFLIWITVFGSQASDQLDPTTWLPGWPDEDPMLGSVGDHNVWKTKGRSGLTLPVLNNLDSNSNWRRLLKASIQQWNDGIPKAVDINIREMTYDPDCRAVRKAMKVCNGNYGPTNWRGVNQILLQDDYIITSLAKMNDYYLEGTNRAQKLYTMCHELGHGLNNFVPSEGLGLGHSDENFHNRDLGNCMDYTERPERNMHPDESNFETLVDMYGPLGGVSVAQQLPSKSGDDRVLAVNVDADRVEDFEKYALFLQEPIVADSNVDGLRHDGRWRLLRDSGGTEHYERDLGEGYKMLATFMLA</sequence>
<organism evidence="3 4">
    <name type="scientific">Thalassiosira oceanica</name>
    <name type="common">Marine diatom</name>
    <dbReference type="NCBI Taxonomy" id="159749"/>
    <lineage>
        <taxon>Eukaryota</taxon>
        <taxon>Sar</taxon>
        <taxon>Stramenopiles</taxon>
        <taxon>Ochrophyta</taxon>
        <taxon>Bacillariophyta</taxon>
        <taxon>Coscinodiscophyceae</taxon>
        <taxon>Thalassiosirophycidae</taxon>
        <taxon>Thalassiosirales</taxon>
        <taxon>Thalassiosiraceae</taxon>
        <taxon>Thalassiosira</taxon>
    </lineage>
</organism>
<evidence type="ECO:0000256" key="1">
    <source>
        <dbReference type="SAM" id="MobiDB-lite"/>
    </source>
</evidence>